<evidence type="ECO:0000256" key="2">
    <source>
        <dbReference type="SAM" id="MobiDB-lite"/>
    </source>
</evidence>
<gene>
    <name evidence="4" type="ORF">BT96DRAFT_1026007</name>
</gene>
<feature type="region of interest" description="Disordered" evidence="2">
    <location>
        <begin position="382"/>
        <end position="409"/>
    </location>
</feature>
<proteinExistence type="predicted"/>
<feature type="compositionally biased region" description="Low complexity" evidence="2">
    <location>
        <begin position="266"/>
        <end position="281"/>
    </location>
</feature>
<dbReference type="InterPro" id="IPR000504">
    <property type="entry name" value="RRM_dom"/>
</dbReference>
<accession>A0A6A4GML9</accession>
<dbReference type="Gene3D" id="3.30.70.330">
    <property type="match status" value="1"/>
</dbReference>
<sequence length="440" mass="48707">MYTFNRSSGNYDFPALFNNNTYPIEPSTKGFRGQDPRQGLQQYSPIFSNYSSLDSAQDQHFGPPYKHTKPKRGENQTQHDIGRHQISKQLNSPSHSSNTLIIRNLANRSDPQSVKLQFEEHGLVEQFDELISRRGIAFVTYYESSSAERAYRKMQGFEINGSIINIEFEPSNMNSLEAFAPDMNEYSNDDARDDQKWPFNSYQTQRSENGIDYSGFATAHPITSGHSQTHAGSISLDKCNTAEDRLQEARKLQQMLTALKDHGRNPPVSMPVSPSESVSLSSHSSMISSNFPEVMPLDSTVGWSTRPISGLVVQTSASSTGLFNLTSGVEKNPYSVKSHEPLDQGLGRLYATHQKMQECTNSTAGPELSNGHLHIVTRSPQSFLHSAGGGGSQSFSQSSPMKSESMPSRDAQISLAALTDLQKILGGKYSLDQNKGLTKY</sequence>
<reference evidence="4" key="1">
    <citation type="journal article" date="2019" name="Environ. Microbiol.">
        <title>Fungal ecological strategies reflected in gene transcription - a case study of two litter decomposers.</title>
        <authorList>
            <person name="Barbi F."/>
            <person name="Kohler A."/>
            <person name="Barry K."/>
            <person name="Baskaran P."/>
            <person name="Daum C."/>
            <person name="Fauchery L."/>
            <person name="Ihrmark K."/>
            <person name="Kuo A."/>
            <person name="LaButti K."/>
            <person name="Lipzen A."/>
            <person name="Morin E."/>
            <person name="Grigoriev I.V."/>
            <person name="Henrissat B."/>
            <person name="Lindahl B."/>
            <person name="Martin F."/>
        </authorList>
    </citation>
    <scope>NUCLEOTIDE SEQUENCE</scope>
    <source>
        <strain evidence="4">JB14</strain>
    </source>
</reference>
<dbReference type="PROSITE" id="PS50102">
    <property type="entry name" value="RRM"/>
    <property type="match status" value="1"/>
</dbReference>
<keyword evidence="5" id="KW-1185">Reference proteome</keyword>
<keyword evidence="1" id="KW-0694">RNA-binding</keyword>
<evidence type="ECO:0000256" key="1">
    <source>
        <dbReference type="PROSITE-ProRule" id="PRU00176"/>
    </source>
</evidence>
<feature type="region of interest" description="Disordered" evidence="2">
    <location>
        <begin position="56"/>
        <end position="79"/>
    </location>
</feature>
<evidence type="ECO:0000313" key="4">
    <source>
        <dbReference type="EMBL" id="KAE9386981.1"/>
    </source>
</evidence>
<protein>
    <recommendedName>
        <fullName evidence="3">RRM domain-containing protein</fullName>
    </recommendedName>
</protein>
<evidence type="ECO:0000259" key="3">
    <source>
        <dbReference type="PROSITE" id="PS50102"/>
    </source>
</evidence>
<feature type="compositionally biased region" description="Low complexity" evidence="2">
    <location>
        <begin position="393"/>
        <end position="408"/>
    </location>
</feature>
<dbReference type="SMART" id="SM00360">
    <property type="entry name" value="RRM"/>
    <property type="match status" value="1"/>
</dbReference>
<dbReference type="SUPFAM" id="SSF54928">
    <property type="entry name" value="RNA-binding domain, RBD"/>
    <property type="match status" value="1"/>
</dbReference>
<evidence type="ECO:0000313" key="5">
    <source>
        <dbReference type="Proteomes" id="UP000799118"/>
    </source>
</evidence>
<dbReference type="CDD" id="cd00590">
    <property type="entry name" value="RRM_SF"/>
    <property type="match status" value="1"/>
</dbReference>
<dbReference type="OrthoDB" id="3011017at2759"/>
<dbReference type="Proteomes" id="UP000799118">
    <property type="component" value="Unassembled WGS sequence"/>
</dbReference>
<dbReference type="InterPro" id="IPR012677">
    <property type="entry name" value="Nucleotide-bd_a/b_plait_sf"/>
</dbReference>
<dbReference type="InterPro" id="IPR035979">
    <property type="entry name" value="RBD_domain_sf"/>
</dbReference>
<dbReference type="AlphaFoldDB" id="A0A6A4GML9"/>
<dbReference type="Pfam" id="PF00076">
    <property type="entry name" value="RRM_1"/>
    <property type="match status" value="1"/>
</dbReference>
<dbReference type="EMBL" id="ML769832">
    <property type="protein sequence ID" value="KAE9386981.1"/>
    <property type="molecule type" value="Genomic_DNA"/>
</dbReference>
<dbReference type="GO" id="GO:0003723">
    <property type="term" value="F:RNA binding"/>
    <property type="evidence" value="ECO:0007669"/>
    <property type="project" value="UniProtKB-UniRule"/>
</dbReference>
<name>A0A6A4GML9_9AGAR</name>
<feature type="domain" description="RRM" evidence="3">
    <location>
        <begin position="98"/>
        <end position="171"/>
    </location>
</feature>
<organism evidence="4 5">
    <name type="scientific">Gymnopus androsaceus JB14</name>
    <dbReference type="NCBI Taxonomy" id="1447944"/>
    <lineage>
        <taxon>Eukaryota</taxon>
        <taxon>Fungi</taxon>
        <taxon>Dikarya</taxon>
        <taxon>Basidiomycota</taxon>
        <taxon>Agaricomycotina</taxon>
        <taxon>Agaricomycetes</taxon>
        <taxon>Agaricomycetidae</taxon>
        <taxon>Agaricales</taxon>
        <taxon>Marasmiineae</taxon>
        <taxon>Omphalotaceae</taxon>
        <taxon>Gymnopus</taxon>
    </lineage>
</organism>
<feature type="region of interest" description="Disordered" evidence="2">
    <location>
        <begin position="261"/>
        <end position="281"/>
    </location>
</feature>